<comment type="cofactor">
    <cofactor evidence="3">
        <name>Mg(2+)</name>
        <dbReference type="ChEBI" id="CHEBI:18420"/>
    </cofactor>
    <text evidence="3">Binds 2 magnesium ions per subunit.</text>
</comment>
<reference evidence="5" key="1">
    <citation type="submission" date="2016-10" db="EMBL/GenBank/DDBJ databases">
        <authorList>
            <person name="Varghese N."/>
            <person name="Submissions S."/>
        </authorList>
    </citation>
    <scope>NUCLEOTIDE SEQUENCE [LARGE SCALE GENOMIC DNA]</scope>
    <source>
        <strain evidence="5">DSM 6150</strain>
    </source>
</reference>
<comment type="similarity">
    <text evidence="1">Belongs to the ADP-ribosylglycohydrolase family.</text>
</comment>
<keyword evidence="3" id="KW-0479">Metal-binding</keyword>
<organism evidence="4 5">
    <name type="scientific">Formivibrio citricus</name>
    <dbReference type="NCBI Taxonomy" id="83765"/>
    <lineage>
        <taxon>Bacteria</taxon>
        <taxon>Pseudomonadati</taxon>
        <taxon>Pseudomonadota</taxon>
        <taxon>Betaproteobacteria</taxon>
        <taxon>Neisseriales</taxon>
        <taxon>Chitinibacteraceae</taxon>
        <taxon>Formivibrio</taxon>
    </lineage>
</organism>
<proteinExistence type="inferred from homology"/>
<feature type="binding site" evidence="3">
    <location>
        <position position="255"/>
    </location>
    <ligand>
        <name>Mg(2+)</name>
        <dbReference type="ChEBI" id="CHEBI:18420"/>
        <label>1</label>
    </ligand>
</feature>
<accession>A0A1I4YVN4</accession>
<feature type="binding site" evidence="3">
    <location>
        <position position="252"/>
    </location>
    <ligand>
        <name>Mg(2+)</name>
        <dbReference type="ChEBI" id="CHEBI:18420"/>
        <label>1</label>
    </ligand>
</feature>
<dbReference type="PANTHER" id="PTHR16222">
    <property type="entry name" value="ADP-RIBOSYLGLYCOHYDROLASE"/>
    <property type="match status" value="1"/>
</dbReference>
<dbReference type="Pfam" id="PF03747">
    <property type="entry name" value="ADP_ribosyl_GH"/>
    <property type="match status" value="1"/>
</dbReference>
<feature type="binding site" evidence="3">
    <location>
        <position position="65"/>
    </location>
    <ligand>
        <name>Mg(2+)</name>
        <dbReference type="ChEBI" id="CHEBI:18420"/>
        <label>1</label>
    </ligand>
</feature>
<feature type="binding site" evidence="3">
    <location>
        <position position="66"/>
    </location>
    <ligand>
        <name>Mg(2+)</name>
        <dbReference type="ChEBI" id="CHEBI:18420"/>
        <label>1</label>
    </ligand>
</feature>
<dbReference type="InterPro" id="IPR013479">
    <property type="entry name" value="ADP-ribosyl_diN_reduct_hydro"/>
</dbReference>
<protein>
    <submittedName>
        <fullName evidence="4">ADP-ribosyl-[dinitrogen reductase] hydrolase</fullName>
    </submittedName>
</protein>
<keyword evidence="3" id="KW-0460">Magnesium</keyword>
<sequence>MLRAGTVTVNIAERANAAMLGVALGDALGATLEFMTPAEIRAQFGVHRDITGGGWLRVKPGQITDDTGMMLALADAIHACNGKIEAHACARAFDTWMRNKPVDIGNTVRRGISNFRLTGEPHVKHSEEAAGNGALMRCLPVALATHGADFDTVMAGWRAQAHATHHNDLSDQSGELFMRLMRAVLDGASKRQLLHEIAHPFAKTYPAFAFRPKRRDYPSGYVVDTSQAVLQAFFDTDSFEECLVEVVNRGGDADTTGAIAGMLAGAHYGPGALPARWLNSLDPAIRERCSREGAALLQFSAQAESI</sequence>
<dbReference type="SUPFAM" id="SSF101478">
    <property type="entry name" value="ADP-ribosylglycohydrolase"/>
    <property type="match status" value="1"/>
</dbReference>
<dbReference type="InterPro" id="IPR036705">
    <property type="entry name" value="Ribosyl_crysJ1_sf"/>
</dbReference>
<evidence type="ECO:0000256" key="1">
    <source>
        <dbReference type="ARBA" id="ARBA00010702"/>
    </source>
</evidence>
<dbReference type="InterPro" id="IPR050792">
    <property type="entry name" value="ADP-ribosylglycohydrolase"/>
</dbReference>
<dbReference type="Proteomes" id="UP000242869">
    <property type="component" value="Unassembled WGS sequence"/>
</dbReference>
<evidence type="ECO:0000313" key="4">
    <source>
        <dbReference type="EMBL" id="SFN42074.1"/>
    </source>
</evidence>
<feature type="binding site" evidence="3">
    <location>
        <position position="64"/>
    </location>
    <ligand>
        <name>Mg(2+)</name>
        <dbReference type="ChEBI" id="CHEBI:18420"/>
        <label>1</label>
    </ligand>
</feature>
<evidence type="ECO:0000256" key="3">
    <source>
        <dbReference type="PIRSR" id="PIRSR605502-1"/>
    </source>
</evidence>
<dbReference type="Gene3D" id="1.10.4080.10">
    <property type="entry name" value="ADP-ribosylation/Crystallin J1"/>
    <property type="match status" value="1"/>
</dbReference>
<dbReference type="AlphaFoldDB" id="A0A1I4YVN4"/>
<dbReference type="PANTHER" id="PTHR16222:SF24">
    <property type="entry name" value="ADP-RIBOSYLHYDROLASE ARH3"/>
    <property type="match status" value="1"/>
</dbReference>
<evidence type="ECO:0000256" key="2">
    <source>
        <dbReference type="ARBA" id="ARBA00022801"/>
    </source>
</evidence>
<dbReference type="EMBL" id="FOVE01000009">
    <property type="protein sequence ID" value="SFN42074.1"/>
    <property type="molecule type" value="Genomic_DNA"/>
</dbReference>
<feature type="binding site" evidence="3">
    <location>
        <position position="254"/>
    </location>
    <ligand>
        <name>Mg(2+)</name>
        <dbReference type="ChEBI" id="CHEBI:18420"/>
        <label>1</label>
    </ligand>
</feature>
<dbReference type="NCBIfam" id="TIGR02662">
    <property type="entry name" value="dinitro_DRAG"/>
    <property type="match status" value="1"/>
</dbReference>
<dbReference type="GO" id="GO:0016787">
    <property type="term" value="F:hydrolase activity"/>
    <property type="evidence" value="ECO:0007669"/>
    <property type="project" value="UniProtKB-KW"/>
</dbReference>
<name>A0A1I4YVN4_9NEIS</name>
<dbReference type="STRING" id="83765.SAMN05660284_01433"/>
<keyword evidence="5" id="KW-1185">Reference proteome</keyword>
<gene>
    <name evidence="4" type="ORF">SAMN05660284_01433</name>
</gene>
<keyword evidence="2 4" id="KW-0378">Hydrolase</keyword>
<evidence type="ECO:0000313" key="5">
    <source>
        <dbReference type="Proteomes" id="UP000242869"/>
    </source>
</evidence>
<dbReference type="GO" id="GO:0046872">
    <property type="term" value="F:metal ion binding"/>
    <property type="evidence" value="ECO:0007669"/>
    <property type="project" value="UniProtKB-KW"/>
</dbReference>
<dbReference type="InterPro" id="IPR005502">
    <property type="entry name" value="Ribosyl_crysJ1"/>
</dbReference>